<dbReference type="STRING" id="5539.A0A3E2GXP0"/>
<feature type="non-terminal residue" evidence="1">
    <location>
        <position position="281"/>
    </location>
</feature>
<feature type="non-terminal residue" evidence="1">
    <location>
        <position position="1"/>
    </location>
</feature>
<dbReference type="OrthoDB" id="3350591at2759"/>
<protein>
    <submittedName>
        <fullName evidence="1">Uncharacterized protein</fullName>
    </submittedName>
</protein>
<comment type="caution">
    <text evidence="1">The sequence shown here is derived from an EMBL/GenBank/DDBJ whole genome shotgun (WGS) entry which is preliminary data.</text>
</comment>
<keyword evidence="2" id="KW-1185">Reference proteome</keyword>
<reference evidence="1 2" key="1">
    <citation type="submission" date="2018-05" db="EMBL/GenBank/DDBJ databases">
        <title>Draft genome sequence of Scytalidium lignicola DSM 105466, a ubiquitous saprotrophic fungus.</title>
        <authorList>
            <person name="Buettner E."/>
            <person name="Gebauer A.M."/>
            <person name="Hofrichter M."/>
            <person name="Liers C."/>
            <person name="Kellner H."/>
        </authorList>
    </citation>
    <scope>NUCLEOTIDE SEQUENCE [LARGE SCALE GENOMIC DNA]</scope>
    <source>
        <strain evidence="1 2">DSM 105466</strain>
    </source>
</reference>
<evidence type="ECO:0000313" key="2">
    <source>
        <dbReference type="Proteomes" id="UP000258309"/>
    </source>
</evidence>
<proteinExistence type="predicted"/>
<dbReference type="PANTHER" id="PTHR38797">
    <property type="entry name" value="NUCLEAR PORE COMPLEX PROTEIN NUP85-RELATED"/>
    <property type="match status" value="1"/>
</dbReference>
<sequence length="281" mass="32092">MRNESDKALSNQYYTTLKAYTIEQSEDPSTTATKLITCFYENVPVNTNANAAMNTSPEEGGDPYDDINRTDEIGSDVEGSISILWALFLDIVIQIPYDHPDLERLVRLLSAIKTHAPPTAPPLQDDTMIALNAFQRSWGQHFWQNLPAFGLNLREITDCRLPLDQEQFSPNYPLQAYTREEWASISAFQALITLHGVMDLTHTGKWVVDLVCKHKEINQPQNSWALQRLTLGAAVWILKLASKFRWDEGWNLWKETFARLATLDDPSATVYMEIVNEMERQ</sequence>
<dbReference type="EMBL" id="NCSJ02000305">
    <property type="protein sequence ID" value="RFU25762.1"/>
    <property type="molecule type" value="Genomic_DNA"/>
</dbReference>
<name>A0A3E2GXP0_SCYLI</name>
<dbReference type="Proteomes" id="UP000258309">
    <property type="component" value="Unassembled WGS sequence"/>
</dbReference>
<dbReference type="AlphaFoldDB" id="A0A3E2GXP0"/>
<evidence type="ECO:0000313" key="1">
    <source>
        <dbReference type="EMBL" id="RFU25762.1"/>
    </source>
</evidence>
<dbReference type="InterPro" id="IPR053204">
    <property type="entry name" value="Oxopyrrolidines_Biosynth-assoc"/>
</dbReference>
<accession>A0A3E2GXP0</accession>
<organism evidence="1 2">
    <name type="scientific">Scytalidium lignicola</name>
    <name type="common">Hyphomycete</name>
    <dbReference type="NCBI Taxonomy" id="5539"/>
    <lineage>
        <taxon>Eukaryota</taxon>
        <taxon>Fungi</taxon>
        <taxon>Dikarya</taxon>
        <taxon>Ascomycota</taxon>
        <taxon>Pezizomycotina</taxon>
        <taxon>Leotiomycetes</taxon>
        <taxon>Leotiomycetes incertae sedis</taxon>
        <taxon>Scytalidium</taxon>
    </lineage>
</organism>
<dbReference type="Pfam" id="PF12311">
    <property type="entry name" value="DUF3632"/>
    <property type="match status" value="1"/>
</dbReference>
<gene>
    <name evidence="1" type="ORF">B7463_g10571</name>
</gene>
<dbReference type="PANTHER" id="PTHR38797:SF4">
    <property type="entry name" value="NUCLEAR PORE COMPLEX PROTEIN NUP85"/>
    <property type="match status" value="1"/>
</dbReference>
<dbReference type="InterPro" id="IPR022085">
    <property type="entry name" value="OpdG"/>
</dbReference>